<dbReference type="Pfam" id="PF02687">
    <property type="entry name" value="FtsX"/>
    <property type="match status" value="1"/>
</dbReference>
<keyword evidence="10" id="KW-1185">Reference proteome</keyword>
<evidence type="ECO:0000313" key="9">
    <source>
        <dbReference type="EMBL" id="MFB9994934.1"/>
    </source>
</evidence>
<organism evidence="9 10">
    <name type="scientific">Deinococcus oregonensis</name>
    <dbReference type="NCBI Taxonomy" id="1805970"/>
    <lineage>
        <taxon>Bacteria</taxon>
        <taxon>Thermotogati</taxon>
        <taxon>Deinococcota</taxon>
        <taxon>Deinococci</taxon>
        <taxon>Deinococcales</taxon>
        <taxon>Deinococcaceae</taxon>
        <taxon>Deinococcus</taxon>
    </lineage>
</organism>
<keyword evidence="4 6" id="KW-1133">Transmembrane helix</keyword>
<evidence type="ECO:0000256" key="6">
    <source>
        <dbReference type="SAM" id="Phobius"/>
    </source>
</evidence>
<dbReference type="RefSeq" id="WP_380016384.1">
    <property type="nucleotide sequence ID" value="NZ_JBHLYR010000071.1"/>
</dbReference>
<evidence type="ECO:0000256" key="3">
    <source>
        <dbReference type="ARBA" id="ARBA00022692"/>
    </source>
</evidence>
<evidence type="ECO:0000256" key="1">
    <source>
        <dbReference type="ARBA" id="ARBA00004651"/>
    </source>
</evidence>
<keyword evidence="3 6" id="KW-0812">Transmembrane</keyword>
<evidence type="ECO:0000313" key="10">
    <source>
        <dbReference type="Proteomes" id="UP001589733"/>
    </source>
</evidence>
<feature type="domain" description="ABC3 transporter permease C-terminal" evidence="7">
    <location>
        <begin position="273"/>
        <end position="386"/>
    </location>
</feature>
<dbReference type="PANTHER" id="PTHR43738">
    <property type="entry name" value="ABC TRANSPORTER, MEMBRANE PROTEIN"/>
    <property type="match status" value="1"/>
</dbReference>
<reference evidence="9 10" key="1">
    <citation type="submission" date="2024-09" db="EMBL/GenBank/DDBJ databases">
        <authorList>
            <person name="Sun Q."/>
            <person name="Mori K."/>
        </authorList>
    </citation>
    <scope>NUCLEOTIDE SEQUENCE [LARGE SCALE GENOMIC DNA]</scope>
    <source>
        <strain evidence="9 10">JCM 13503</strain>
    </source>
</reference>
<protein>
    <submittedName>
        <fullName evidence="9">ABC transporter permease</fullName>
    </submittedName>
</protein>
<feature type="domain" description="MacB-like periplasmic core" evidence="8">
    <location>
        <begin position="32"/>
        <end position="243"/>
    </location>
</feature>
<sequence>MKNTVLSAPNTRLPAALLLLSWRGLFLRPVRTVLTIASVAVAMASLVLFLSLGAGLRQLVSSQTNSIRAQLQISRTGGLPSLLPTPELPQAVAHQAEGRPGVRHATPIVLQSRTLGNTAGIEFRYTLYAIPADAGFERVYPYARAATGRTLRATDAGQDVVVLGSAVARQVQARVGDQVTLLGTRPLRVLGILDGTETLADAFVIVPLDTAQRALGLTALISLVAVETAPGWEPEEVAASLRDRVDGAVQSQVEFRQVSARLLRASDATQFGLALTALVVGLISVTTTLSMVAHERRGELAVLRALGLRPKTAALALLLDSALLTLAGGLVGSVAGGLLVQGLNAVTNEVLGVGAAHTTGTVLGQCVVVLVVLAVTAGLPAAWGAARGRIGDDLRSG</sequence>
<dbReference type="InterPro" id="IPR025857">
    <property type="entry name" value="MacB_PCD"/>
</dbReference>
<dbReference type="InterPro" id="IPR051125">
    <property type="entry name" value="ABC-4/HrtB_transporter"/>
</dbReference>
<feature type="transmembrane region" description="Helical" evidence="6">
    <location>
        <begin position="271"/>
        <end position="293"/>
    </location>
</feature>
<feature type="transmembrane region" description="Helical" evidence="6">
    <location>
        <begin position="314"/>
        <end position="342"/>
    </location>
</feature>
<keyword evidence="2" id="KW-1003">Cell membrane</keyword>
<name>A0ABV6B595_9DEIO</name>
<comment type="caution">
    <text evidence="9">The sequence shown here is derived from an EMBL/GenBank/DDBJ whole genome shotgun (WGS) entry which is preliminary data.</text>
</comment>
<dbReference type="Proteomes" id="UP001589733">
    <property type="component" value="Unassembled WGS sequence"/>
</dbReference>
<feature type="transmembrane region" description="Helical" evidence="6">
    <location>
        <begin position="362"/>
        <end position="386"/>
    </location>
</feature>
<gene>
    <name evidence="9" type="ORF">ACFFLM_23570</name>
</gene>
<keyword evidence="5 6" id="KW-0472">Membrane</keyword>
<evidence type="ECO:0000256" key="5">
    <source>
        <dbReference type="ARBA" id="ARBA00023136"/>
    </source>
</evidence>
<dbReference type="EMBL" id="JBHLYR010000071">
    <property type="protein sequence ID" value="MFB9994934.1"/>
    <property type="molecule type" value="Genomic_DNA"/>
</dbReference>
<dbReference type="InterPro" id="IPR003838">
    <property type="entry name" value="ABC3_permease_C"/>
</dbReference>
<evidence type="ECO:0000256" key="4">
    <source>
        <dbReference type="ARBA" id="ARBA00022989"/>
    </source>
</evidence>
<evidence type="ECO:0000259" key="8">
    <source>
        <dbReference type="Pfam" id="PF12704"/>
    </source>
</evidence>
<feature type="transmembrane region" description="Helical" evidence="6">
    <location>
        <begin position="33"/>
        <end position="56"/>
    </location>
</feature>
<comment type="subcellular location">
    <subcellularLocation>
        <location evidence="1">Cell membrane</location>
        <topology evidence="1">Multi-pass membrane protein</topology>
    </subcellularLocation>
</comment>
<dbReference type="PANTHER" id="PTHR43738:SF2">
    <property type="entry name" value="ABC TRANSPORTER PERMEASE"/>
    <property type="match status" value="1"/>
</dbReference>
<evidence type="ECO:0000256" key="2">
    <source>
        <dbReference type="ARBA" id="ARBA00022475"/>
    </source>
</evidence>
<accession>A0ABV6B595</accession>
<dbReference type="Pfam" id="PF12704">
    <property type="entry name" value="MacB_PCD"/>
    <property type="match status" value="1"/>
</dbReference>
<proteinExistence type="predicted"/>
<evidence type="ECO:0000259" key="7">
    <source>
        <dbReference type="Pfam" id="PF02687"/>
    </source>
</evidence>